<dbReference type="InterPro" id="IPR004360">
    <property type="entry name" value="Glyas_Fos-R_dOase_dom"/>
</dbReference>
<accession>A0A3E0VIQ6</accession>
<feature type="domain" description="VOC" evidence="1">
    <location>
        <begin position="7"/>
        <end position="135"/>
    </location>
</feature>
<dbReference type="Proteomes" id="UP000256486">
    <property type="component" value="Unassembled WGS sequence"/>
</dbReference>
<dbReference type="Pfam" id="PF00903">
    <property type="entry name" value="Glyoxalase"/>
    <property type="match status" value="1"/>
</dbReference>
<gene>
    <name evidence="2" type="ORF">B7R54_11880</name>
</gene>
<dbReference type="PROSITE" id="PS51819">
    <property type="entry name" value="VOC"/>
    <property type="match status" value="1"/>
</dbReference>
<sequence>MTKTPAPGVWPTFRFHDAAAALAWLVETIGFTEHVVYRGDVAGDPERDIAHAELLWPGGGGIMFGSDTGGTGWSGTVGGPGTSTTYLSTDEPRAVFDRVSAAGWTIIRPLTEQSYGGSEFSFTDPEGNAWSVGSYRGENL</sequence>
<dbReference type="InterPro" id="IPR029068">
    <property type="entry name" value="Glyas_Bleomycin-R_OHBP_Dase"/>
</dbReference>
<dbReference type="EMBL" id="NBWZ01000001">
    <property type="protein sequence ID" value="RFA09826.1"/>
    <property type="molecule type" value="Genomic_DNA"/>
</dbReference>
<dbReference type="InterPro" id="IPR037523">
    <property type="entry name" value="VOC_core"/>
</dbReference>
<proteinExistence type="predicted"/>
<dbReference type="OrthoDB" id="9809391at2"/>
<evidence type="ECO:0000313" key="3">
    <source>
        <dbReference type="Proteomes" id="UP000256486"/>
    </source>
</evidence>
<dbReference type="AlphaFoldDB" id="A0A3E0VIQ6"/>
<dbReference type="SUPFAM" id="SSF54593">
    <property type="entry name" value="Glyoxalase/Bleomycin resistance protein/Dihydroxybiphenyl dioxygenase"/>
    <property type="match status" value="1"/>
</dbReference>
<comment type="caution">
    <text evidence="2">The sequence shown here is derived from an EMBL/GenBank/DDBJ whole genome shotgun (WGS) entry which is preliminary data.</text>
</comment>
<evidence type="ECO:0000313" key="2">
    <source>
        <dbReference type="EMBL" id="RFA09826.1"/>
    </source>
</evidence>
<dbReference type="RefSeq" id="WP_116415226.1">
    <property type="nucleotide sequence ID" value="NZ_NBWZ01000001.1"/>
</dbReference>
<dbReference type="Gene3D" id="3.30.720.110">
    <property type="match status" value="1"/>
</dbReference>
<dbReference type="Gene3D" id="3.30.720.120">
    <property type="match status" value="1"/>
</dbReference>
<reference evidence="2 3" key="1">
    <citation type="submission" date="2017-04" db="EMBL/GenBank/DDBJ databases">
        <title>Comparative genome analysis of Subtercola boreus.</title>
        <authorList>
            <person name="Cho Y.-J."/>
            <person name="Cho A."/>
            <person name="Kim O.-S."/>
            <person name="Lee J.-I."/>
        </authorList>
    </citation>
    <scope>NUCLEOTIDE SEQUENCE [LARGE SCALE GENOMIC DNA]</scope>
    <source>
        <strain evidence="2 3">K300</strain>
    </source>
</reference>
<organism evidence="2 3">
    <name type="scientific">Subtercola boreus</name>
    <dbReference type="NCBI Taxonomy" id="120213"/>
    <lineage>
        <taxon>Bacteria</taxon>
        <taxon>Bacillati</taxon>
        <taxon>Actinomycetota</taxon>
        <taxon>Actinomycetes</taxon>
        <taxon>Micrococcales</taxon>
        <taxon>Microbacteriaceae</taxon>
        <taxon>Subtercola</taxon>
    </lineage>
</organism>
<keyword evidence="3" id="KW-1185">Reference proteome</keyword>
<evidence type="ECO:0000259" key="1">
    <source>
        <dbReference type="PROSITE" id="PS51819"/>
    </source>
</evidence>
<protein>
    <recommendedName>
        <fullName evidence="1">VOC domain-containing protein</fullName>
    </recommendedName>
</protein>
<name>A0A3E0VIQ6_9MICO</name>